<proteinExistence type="predicted"/>
<feature type="compositionally biased region" description="Basic residues" evidence="2">
    <location>
        <begin position="370"/>
        <end position="380"/>
    </location>
</feature>
<dbReference type="RefSeq" id="XP_024890949.1">
    <property type="nucleotide sequence ID" value="XM_025035181.1"/>
</dbReference>
<feature type="compositionally biased region" description="Polar residues" evidence="2">
    <location>
        <begin position="345"/>
        <end position="358"/>
    </location>
</feature>
<evidence type="ECO:0000256" key="2">
    <source>
        <dbReference type="SAM" id="MobiDB-lite"/>
    </source>
</evidence>
<feature type="region of interest" description="Disordered" evidence="2">
    <location>
        <begin position="185"/>
        <end position="409"/>
    </location>
</feature>
<feature type="compositionally biased region" description="Basic and acidic residues" evidence="2">
    <location>
        <begin position="421"/>
        <end position="456"/>
    </location>
</feature>
<feature type="compositionally biased region" description="Basic and acidic residues" evidence="2">
    <location>
        <begin position="118"/>
        <end position="140"/>
    </location>
</feature>
<dbReference type="Proteomes" id="UP000504618">
    <property type="component" value="Unplaced"/>
</dbReference>
<feature type="region of interest" description="Disordered" evidence="2">
    <location>
        <begin position="84"/>
        <end position="144"/>
    </location>
</feature>
<feature type="compositionally biased region" description="Basic and acidic residues" evidence="2">
    <location>
        <begin position="396"/>
        <end position="409"/>
    </location>
</feature>
<dbReference type="OrthoDB" id="1938039at2759"/>
<reference evidence="4" key="1">
    <citation type="submission" date="2025-08" db="UniProtKB">
        <authorList>
            <consortium name="RefSeq"/>
        </authorList>
    </citation>
    <scope>IDENTIFICATION</scope>
    <source>
        <tissue evidence="4">Whole body</tissue>
    </source>
</reference>
<dbReference type="CTD" id="36455"/>
<keyword evidence="3" id="KW-1185">Reference proteome</keyword>
<name>A0A6J1R7D6_9HYME</name>
<feature type="compositionally biased region" description="Basic and acidic residues" evidence="2">
    <location>
        <begin position="241"/>
        <end position="251"/>
    </location>
</feature>
<evidence type="ECO:0000256" key="1">
    <source>
        <dbReference type="SAM" id="Coils"/>
    </source>
</evidence>
<dbReference type="AlphaFoldDB" id="A0A6J1R7D6"/>
<feature type="compositionally biased region" description="Basic and acidic residues" evidence="2">
    <location>
        <begin position="272"/>
        <end position="282"/>
    </location>
</feature>
<feature type="compositionally biased region" description="Polar residues" evidence="2">
    <location>
        <begin position="257"/>
        <end position="271"/>
    </location>
</feature>
<feature type="compositionally biased region" description="Polar residues" evidence="2">
    <location>
        <begin position="198"/>
        <end position="216"/>
    </location>
</feature>
<gene>
    <name evidence="4" type="primary">LOC112466844</name>
</gene>
<dbReference type="GeneID" id="112466844"/>
<organism evidence="3 4">
    <name type="scientific">Temnothorax curvispinosus</name>
    <dbReference type="NCBI Taxonomy" id="300111"/>
    <lineage>
        <taxon>Eukaryota</taxon>
        <taxon>Metazoa</taxon>
        <taxon>Ecdysozoa</taxon>
        <taxon>Arthropoda</taxon>
        <taxon>Hexapoda</taxon>
        <taxon>Insecta</taxon>
        <taxon>Pterygota</taxon>
        <taxon>Neoptera</taxon>
        <taxon>Endopterygota</taxon>
        <taxon>Hymenoptera</taxon>
        <taxon>Apocrita</taxon>
        <taxon>Aculeata</taxon>
        <taxon>Formicoidea</taxon>
        <taxon>Formicidae</taxon>
        <taxon>Myrmicinae</taxon>
        <taxon>Temnothorax</taxon>
    </lineage>
</organism>
<evidence type="ECO:0000313" key="3">
    <source>
        <dbReference type="Proteomes" id="UP000504618"/>
    </source>
</evidence>
<feature type="region of interest" description="Disordered" evidence="2">
    <location>
        <begin position="421"/>
        <end position="463"/>
    </location>
</feature>
<keyword evidence="1" id="KW-0175">Coiled coil</keyword>
<sequence>MEDDVDIYADLPSLDLNPVKNDQDCNCKELKKELDSLASKLENMQKIKTNLEKNLSSLLKTAKAEISRKDKMINDLRKQLDDVTFRRSNRSEASGSSTHRLPHQHTAKYENVPSTHSQESETESHEIQFHHDEYKSRKPQTDVNRIPTLFGERLQKRLMESEEEEKKQKEMLKLGVEVKSADIPENNVVENDKEIGSQFGTNDNNESNIERCSNSEPPDRESYKKKRTNEEDDTRRHKRLKMENNEDKTTTEETDYNYLTQYPVTDNSAQYENKDGPVKFENRPNAGHSFKKEEVPFCTGRRASSEYRDTKQDRSCANGWRSDSKNNSTKDHDSSNVKNDLVDSLRNSRTSNYVSERFNNGYKKNEYSHRHSPPRRRSYSRSRSDYESSSSHRLRERSSRTYREKKHDDYIYDSRYKNERLKKNHESEESDGKTRYRRGERDVLRDRSRYSSDRESSSSYKNKNTNQLEVADISTKKIEVAPYLQQNLKDCGEAIQLSSSKNDEIYNCRKNEDTCKSHINKDLMDSVAQNIGAIEQVHDSDIDDNDKNDADKTSKDFITDAITETVVTETAVTETAVTETAVIETAVTEIAVTETAITETAESVKIKETTADIESVTKIKESDDSNNQFESATKIDIPNIESVVEITEVNNFNIDNSIHKIDGDELKTSTAKVVTKVEAVLNCDIEDRDKSQAPIESETFHQMSSKSNVETCLNDHNYVQSPSIDVSDLGATKKSPLKSECGEAVPETTTTTTSKETKAEKINVQSVNSVKRTVSSTVKNKKDQQSKGILISHRRKAVILSDSNASMTVLMNAN</sequence>
<feature type="compositionally biased region" description="Basic and acidic residues" evidence="2">
    <location>
        <begin position="303"/>
        <end position="314"/>
    </location>
</feature>
<protein>
    <submittedName>
        <fullName evidence="4">Golgin IMH1</fullName>
    </submittedName>
</protein>
<accession>A0A6J1R7D6</accession>
<evidence type="ECO:0000313" key="4">
    <source>
        <dbReference type="RefSeq" id="XP_024890949.1"/>
    </source>
</evidence>
<feature type="non-terminal residue" evidence="4">
    <location>
        <position position="814"/>
    </location>
</feature>
<feature type="compositionally biased region" description="Basic and acidic residues" evidence="2">
    <location>
        <begin position="322"/>
        <end position="343"/>
    </location>
</feature>
<feature type="coiled-coil region" evidence="1">
    <location>
        <begin position="20"/>
        <end position="79"/>
    </location>
</feature>